<dbReference type="eggNOG" id="COG4166">
    <property type="taxonomic scope" value="Bacteria"/>
</dbReference>
<dbReference type="FunFam" id="3.10.105.10:FF:000001">
    <property type="entry name" value="Oligopeptide ABC transporter, oligopeptide-binding protein"/>
    <property type="match status" value="1"/>
</dbReference>
<dbReference type="GO" id="GO:0030288">
    <property type="term" value="C:outer membrane-bounded periplasmic space"/>
    <property type="evidence" value="ECO:0007669"/>
    <property type="project" value="UniProtKB-ARBA"/>
</dbReference>
<dbReference type="GO" id="GO:0043190">
    <property type="term" value="C:ATP-binding cassette (ABC) transporter complex"/>
    <property type="evidence" value="ECO:0007669"/>
    <property type="project" value="InterPro"/>
</dbReference>
<dbReference type="Gene3D" id="3.40.190.10">
    <property type="entry name" value="Periplasmic binding protein-like II"/>
    <property type="match status" value="1"/>
</dbReference>
<dbReference type="Proteomes" id="UP000051658">
    <property type="component" value="Unassembled WGS sequence"/>
</dbReference>
<comment type="similarity">
    <text evidence="2">Belongs to the bacterial solute-binding protein 5 family.</text>
</comment>
<dbReference type="Gene3D" id="3.90.76.10">
    <property type="entry name" value="Dipeptide-binding Protein, Domain 1"/>
    <property type="match status" value="1"/>
</dbReference>
<keyword evidence="5" id="KW-0571">Peptide transport</keyword>
<feature type="domain" description="Solute-binding protein family 5" evidence="6">
    <location>
        <begin position="90"/>
        <end position="477"/>
    </location>
</feature>
<protein>
    <recommendedName>
        <fullName evidence="6">Solute-binding protein family 5 domain-containing protein</fullName>
    </recommendedName>
</protein>
<evidence type="ECO:0000256" key="5">
    <source>
        <dbReference type="ARBA" id="ARBA00022856"/>
    </source>
</evidence>
<gene>
    <name evidence="7" type="ORF">IV74_GL000204</name>
</gene>
<dbReference type="AlphaFoldDB" id="A0A0R2I5L0"/>
<dbReference type="PATRIC" id="fig|1449336.4.peg.206"/>
<dbReference type="InterPro" id="IPR030678">
    <property type="entry name" value="Peptide/Ni-bd"/>
</dbReference>
<dbReference type="EMBL" id="JQBS01000007">
    <property type="protein sequence ID" value="KRN57223.1"/>
    <property type="molecule type" value="Genomic_DNA"/>
</dbReference>
<comment type="subcellular location">
    <subcellularLocation>
        <location evidence="1">Cell envelope</location>
    </subcellularLocation>
</comment>
<evidence type="ECO:0000313" key="8">
    <source>
        <dbReference type="Proteomes" id="UP000051658"/>
    </source>
</evidence>
<dbReference type="PIRSF" id="PIRSF002741">
    <property type="entry name" value="MppA"/>
    <property type="match status" value="1"/>
</dbReference>
<sequence length="561" mass="62517">MNVKKLGMVSSTVLVMTILVACGGNQKEEVSNQSTKQVKKETLAKKQELTIIETAEIPSMDTALNVDGVSSVVMNNVFEGLYRATKDGEVELGMASAEPTISKDGLTYTFKLKKEAKWSNGDLVTANDFVYAWKKTVDPASGAAFAYLFEGVLANAIEIQKGEKSIDELGVKALDDQTLEIQLVANVPYFKGLLTTPTFFPQNQKYVAEKGNRYSTTSESMIYNGPFTLTKWDGTGLTWVYQKNQMYWDKETVKLDTINVDVVKENSARINLFDSDATDITTIDGDYLANYQEDLNLKSIPESSVFYFQFNQEKAGNKTPLANQNIRKALALSYDKKAYVDTVLQNDSIVANGLIPAGLVKSPDGKIDFRKSSGDLQTFNKKEAQAAWKKGLKELGVETLTIELLSGDTDSAKKSSEFMQGQWESNLTGLKVSLKNVPFKVRLELDSKQDYDIQLSGWSADYSDPMAYLDIFQTGKSYNTTSYSNKEYDALVDAIGSTDLAQVDKRWSDMEEAEKILLDDYNIAPIYQRSRAVLEKSYVKGIVSHLVGANYSYKWAYVTEK</sequence>
<evidence type="ECO:0000259" key="6">
    <source>
        <dbReference type="Pfam" id="PF00496"/>
    </source>
</evidence>
<accession>A0A0R2I5L0</accession>
<reference evidence="7 8" key="1">
    <citation type="journal article" date="2015" name="Genome Announc.">
        <title>Expanding the biotechnology potential of lactobacilli through comparative genomics of 213 strains and associated genera.</title>
        <authorList>
            <person name="Sun Z."/>
            <person name="Harris H.M."/>
            <person name="McCann A."/>
            <person name="Guo C."/>
            <person name="Argimon S."/>
            <person name="Zhang W."/>
            <person name="Yang X."/>
            <person name="Jeffery I.B."/>
            <person name="Cooney J.C."/>
            <person name="Kagawa T.F."/>
            <person name="Liu W."/>
            <person name="Song Y."/>
            <person name="Salvetti E."/>
            <person name="Wrobel A."/>
            <person name="Rasinkangas P."/>
            <person name="Parkhill J."/>
            <person name="Rea M.C."/>
            <person name="O'Sullivan O."/>
            <person name="Ritari J."/>
            <person name="Douillard F.P."/>
            <person name="Paul Ross R."/>
            <person name="Yang R."/>
            <person name="Briner A.E."/>
            <person name="Felis G.E."/>
            <person name="de Vos W.M."/>
            <person name="Barrangou R."/>
            <person name="Klaenhammer T.R."/>
            <person name="Caufield P.W."/>
            <person name="Cui Y."/>
            <person name="Zhang H."/>
            <person name="O'Toole P.W."/>
        </authorList>
    </citation>
    <scope>NUCLEOTIDE SEQUENCE [LARGE SCALE GENOMIC DNA]</scope>
    <source>
        <strain evidence="7 8">DSM 20623</strain>
    </source>
</reference>
<dbReference type="GeneID" id="89588199"/>
<dbReference type="PANTHER" id="PTHR30290:SF10">
    <property type="entry name" value="PERIPLASMIC OLIGOPEPTIDE-BINDING PROTEIN-RELATED"/>
    <property type="match status" value="1"/>
</dbReference>
<evidence type="ECO:0000313" key="7">
    <source>
        <dbReference type="EMBL" id="KRN57223.1"/>
    </source>
</evidence>
<dbReference type="CDD" id="cd08504">
    <property type="entry name" value="PBP2_OppA"/>
    <property type="match status" value="1"/>
</dbReference>
<dbReference type="PROSITE" id="PS51257">
    <property type="entry name" value="PROKAR_LIPOPROTEIN"/>
    <property type="match status" value="1"/>
</dbReference>
<dbReference type="InterPro" id="IPR000914">
    <property type="entry name" value="SBP_5_dom"/>
</dbReference>
<dbReference type="SUPFAM" id="SSF53850">
    <property type="entry name" value="Periplasmic binding protein-like II"/>
    <property type="match status" value="1"/>
</dbReference>
<dbReference type="InterPro" id="IPR039424">
    <property type="entry name" value="SBP_5"/>
</dbReference>
<keyword evidence="5" id="KW-0653">Protein transport</keyword>
<dbReference type="PANTHER" id="PTHR30290">
    <property type="entry name" value="PERIPLASMIC BINDING COMPONENT OF ABC TRANSPORTER"/>
    <property type="match status" value="1"/>
</dbReference>
<name>A0A0R2I5L0_CARDV</name>
<proteinExistence type="inferred from homology"/>
<keyword evidence="3" id="KW-0813">Transport</keyword>
<evidence type="ECO:0000256" key="4">
    <source>
        <dbReference type="ARBA" id="ARBA00022729"/>
    </source>
</evidence>
<dbReference type="FunFam" id="3.90.76.10:FF:000001">
    <property type="entry name" value="Oligopeptide ABC transporter substrate-binding protein"/>
    <property type="match status" value="1"/>
</dbReference>
<dbReference type="Gene3D" id="3.10.105.10">
    <property type="entry name" value="Dipeptide-binding Protein, Domain 3"/>
    <property type="match status" value="1"/>
</dbReference>
<evidence type="ECO:0000256" key="3">
    <source>
        <dbReference type="ARBA" id="ARBA00022448"/>
    </source>
</evidence>
<keyword evidence="4" id="KW-0732">Signal</keyword>
<keyword evidence="8" id="KW-1185">Reference proteome</keyword>
<dbReference type="GO" id="GO:1904680">
    <property type="term" value="F:peptide transmembrane transporter activity"/>
    <property type="evidence" value="ECO:0007669"/>
    <property type="project" value="TreeGrafter"/>
</dbReference>
<organism evidence="7 8">
    <name type="scientific">Carnobacterium divergens DSM 20623</name>
    <dbReference type="NCBI Taxonomy" id="1449336"/>
    <lineage>
        <taxon>Bacteria</taxon>
        <taxon>Bacillati</taxon>
        <taxon>Bacillota</taxon>
        <taxon>Bacilli</taxon>
        <taxon>Lactobacillales</taxon>
        <taxon>Carnobacteriaceae</taxon>
        <taxon>Carnobacterium</taxon>
    </lineage>
</organism>
<comment type="caution">
    <text evidence="7">The sequence shown here is derived from an EMBL/GenBank/DDBJ whole genome shotgun (WGS) entry which is preliminary data.</text>
</comment>
<evidence type="ECO:0000256" key="2">
    <source>
        <dbReference type="ARBA" id="ARBA00005695"/>
    </source>
</evidence>
<evidence type="ECO:0000256" key="1">
    <source>
        <dbReference type="ARBA" id="ARBA00004196"/>
    </source>
</evidence>
<dbReference type="GO" id="GO:0015833">
    <property type="term" value="P:peptide transport"/>
    <property type="evidence" value="ECO:0007669"/>
    <property type="project" value="UniProtKB-KW"/>
</dbReference>
<dbReference type="Pfam" id="PF00496">
    <property type="entry name" value="SBP_bac_5"/>
    <property type="match status" value="1"/>
</dbReference>
<dbReference type="RefSeq" id="WP_034571301.1">
    <property type="nucleotide sequence ID" value="NZ_JQBS01000007.1"/>
</dbReference>